<dbReference type="RefSeq" id="WP_253237770.1">
    <property type="nucleotide sequence ID" value="NZ_JAMYJR010000013.1"/>
</dbReference>
<evidence type="ECO:0000313" key="8">
    <source>
        <dbReference type="EMBL" id="MCO8271648.1"/>
    </source>
</evidence>
<name>A0ABT1DMA8_9ACTN</name>
<feature type="transmembrane region" description="Helical" evidence="7">
    <location>
        <begin position="354"/>
        <end position="374"/>
    </location>
</feature>
<feature type="transmembrane region" description="Helical" evidence="7">
    <location>
        <begin position="380"/>
        <end position="396"/>
    </location>
</feature>
<feature type="transmembrane region" description="Helical" evidence="7">
    <location>
        <begin position="311"/>
        <end position="333"/>
    </location>
</feature>
<dbReference type="PANTHER" id="PTHR23513">
    <property type="entry name" value="INTEGRAL MEMBRANE EFFLUX PROTEIN-RELATED"/>
    <property type="match status" value="1"/>
</dbReference>
<evidence type="ECO:0000256" key="2">
    <source>
        <dbReference type="ARBA" id="ARBA00022448"/>
    </source>
</evidence>
<evidence type="ECO:0000256" key="1">
    <source>
        <dbReference type="ARBA" id="ARBA00004651"/>
    </source>
</evidence>
<dbReference type="Pfam" id="PF05977">
    <property type="entry name" value="MFS_3"/>
    <property type="match status" value="1"/>
</dbReference>
<dbReference type="Proteomes" id="UP001523369">
    <property type="component" value="Unassembled WGS sequence"/>
</dbReference>
<feature type="transmembrane region" description="Helical" evidence="7">
    <location>
        <begin position="258"/>
        <end position="278"/>
    </location>
</feature>
<feature type="transmembrane region" description="Helical" evidence="7">
    <location>
        <begin position="20"/>
        <end position="43"/>
    </location>
</feature>
<dbReference type="PANTHER" id="PTHR23513:SF6">
    <property type="entry name" value="MAJOR FACILITATOR SUPERFAMILY ASSOCIATED DOMAIN-CONTAINING PROTEIN"/>
    <property type="match status" value="1"/>
</dbReference>
<keyword evidence="2" id="KW-0813">Transport</keyword>
<comment type="caution">
    <text evidence="8">The sequence shown here is derived from an EMBL/GenBank/DDBJ whole genome shotgun (WGS) entry which is preliminary data.</text>
</comment>
<protein>
    <submittedName>
        <fullName evidence="8">MFS transporter</fullName>
    </submittedName>
</protein>
<gene>
    <name evidence="8" type="ORF">M1L60_13715</name>
</gene>
<evidence type="ECO:0000256" key="3">
    <source>
        <dbReference type="ARBA" id="ARBA00022475"/>
    </source>
</evidence>
<evidence type="ECO:0000313" key="9">
    <source>
        <dbReference type="Proteomes" id="UP001523369"/>
    </source>
</evidence>
<keyword evidence="3" id="KW-1003">Cell membrane</keyword>
<sequence length="398" mass="41127">MSTHQVSERHAGIRRAAPLLAAKAISVTGDGALTVAVPLLAASLTSDPFTLSVVSAAVLLPWLMFGLPAGALADRWSRRRTMIVADLARAAILVALVILLLTGQAGIGVLVVAVLAIGIGTCLFDAAAQGAIPVLVGRDKAVLTHVNGRFAAYDTIGRSFAGPALGSAGFALGRSLPFAADALSFLASAYFVRKLPELHIQRPRTSIAADIREGLRFVTGHRDVRFLIVAACVNNSAFVCAFATFVLYATEVLRVPPAWYGILIAASAAGALAAEWWVEPLTRRLSHWHALALSCAGQAIAWAGIALGGNVWLTAALLALFGATSGIGAVALMSARQEATPDELLGRVTSVFRIAGTGITALAALLGGALATAYGLTTPMYAAAAALALLAALIRLRR</sequence>
<proteinExistence type="predicted"/>
<feature type="transmembrane region" description="Helical" evidence="7">
    <location>
        <begin position="49"/>
        <end position="71"/>
    </location>
</feature>
<evidence type="ECO:0000256" key="6">
    <source>
        <dbReference type="ARBA" id="ARBA00023136"/>
    </source>
</evidence>
<accession>A0ABT1DMA8</accession>
<evidence type="ECO:0000256" key="5">
    <source>
        <dbReference type="ARBA" id="ARBA00022989"/>
    </source>
</evidence>
<keyword evidence="6 7" id="KW-0472">Membrane</keyword>
<dbReference type="EMBL" id="JAMYJR010000013">
    <property type="protein sequence ID" value="MCO8271648.1"/>
    <property type="molecule type" value="Genomic_DNA"/>
</dbReference>
<dbReference type="InterPro" id="IPR036259">
    <property type="entry name" value="MFS_trans_sf"/>
</dbReference>
<keyword evidence="4 7" id="KW-0812">Transmembrane</keyword>
<evidence type="ECO:0000256" key="4">
    <source>
        <dbReference type="ARBA" id="ARBA00022692"/>
    </source>
</evidence>
<dbReference type="SUPFAM" id="SSF103473">
    <property type="entry name" value="MFS general substrate transporter"/>
    <property type="match status" value="1"/>
</dbReference>
<organism evidence="8 9">
    <name type="scientific">Paractinoplanes aksuensis</name>
    <dbReference type="NCBI Taxonomy" id="2939490"/>
    <lineage>
        <taxon>Bacteria</taxon>
        <taxon>Bacillati</taxon>
        <taxon>Actinomycetota</taxon>
        <taxon>Actinomycetes</taxon>
        <taxon>Micromonosporales</taxon>
        <taxon>Micromonosporaceae</taxon>
        <taxon>Paractinoplanes</taxon>
    </lineage>
</organism>
<comment type="subcellular location">
    <subcellularLocation>
        <location evidence="1">Cell membrane</location>
        <topology evidence="1">Multi-pass membrane protein</topology>
    </subcellularLocation>
</comment>
<feature type="transmembrane region" description="Helical" evidence="7">
    <location>
        <begin position="226"/>
        <end position="246"/>
    </location>
</feature>
<dbReference type="CDD" id="cd06173">
    <property type="entry name" value="MFS_MefA_like"/>
    <property type="match status" value="1"/>
</dbReference>
<feature type="transmembrane region" description="Helical" evidence="7">
    <location>
        <begin position="285"/>
        <end position="305"/>
    </location>
</feature>
<keyword evidence="5 7" id="KW-1133">Transmembrane helix</keyword>
<keyword evidence="9" id="KW-1185">Reference proteome</keyword>
<dbReference type="InterPro" id="IPR010290">
    <property type="entry name" value="TM_effector"/>
</dbReference>
<reference evidence="8 9" key="1">
    <citation type="submission" date="2022-06" db="EMBL/GenBank/DDBJ databases">
        <title>New Species of the Genus Actinoplanes, ActinopZanes ferrugineus.</title>
        <authorList>
            <person name="Ding P."/>
        </authorList>
    </citation>
    <scope>NUCLEOTIDE SEQUENCE [LARGE SCALE GENOMIC DNA]</scope>
    <source>
        <strain evidence="8 9">TRM88003</strain>
    </source>
</reference>
<evidence type="ECO:0000256" key="7">
    <source>
        <dbReference type="SAM" id="Phobius"/>
    </source>
</evidence>
<dbReference type="Gene3D" id="1.20.1250.20">
    <property type="entry name" value="MFS general substrate transporter like domains"/>
    <property type="match status" value="1"/>
</dbReference>